<evidence type="ECO:0000313" key="3">
    <source>
        <dbReference type="Proteomes" id="UP001159100"/>
    </source>
</evidence>
<evidence type="ECO:0000313" key="2">
    <source>
        <dbReference type="EMBL" id="MDI2590610.1"/>
    </source>
</evidence>
<proteinExistence type="predicted"/>
<feature type="region of interest" description="Disordered" evidence="1">
    <location>
        <begin position="550"/>
        <end position="577"/>
    </location>
</feature>
<keyword evidence="3" id="KW-1185">Reference proteome</keyword>
<accession>A0ABT6QII8</accession>
<gene>
    <name evidence="2" type="ORF">POF45_04070</name>
</gene>
<reference evidence="2 3" key="1">
    <citation type="submission" date="2023-02" db="EMBL/GenBank/DDBJ databases">
        <title>Pseudomonas chrutzelriedensis sp. nov., a potently antifungal strain isolated from moss.</title>
        <authorList>
            <person name="Schnyder A."/>
            <person name="Kalawong R."/>
            <person name="Eberl L."/>
            <person name="Agnoli K."/>
        </authorList>
    </citation>
    <scope>NUCLEOTIDE SEQUENCE [LARGE SCALE GENOMIC DNA]</scope>
    <source>
        <strain evidence="2 3">681</strain>
    </source>
</reference>
<organism evidence="2 3">
    <name type="scientific">Pseudomonas fungipugnans</name>
    <dbReference type="NCBI Taxonomy" id="3024217"/>
    <lineage>
        <taxon>Bacteria</taxon>
        <taxon>Pseudomonadati</taxon>
        <taxon>Pseudomonadota</taxon>
        <taxon>Gammaproteobacteria</taxon>
        <taxon>Pseudomonadales</taxon>
        <taxon>Pseudomonadaceae</taxon>
        <taxon>Pseudomonas</taxon>
    </lineage>
</organism>
<sequence length="656" mass="66105">MTTSPLQLDSNYIVNTLIQNLNSVAFATEDGSNASAISSFSYAANGNSTYSFGLYQYDIGGLPQAQTFLSSIGFSSSQISQLSQAGGLTDAQLSALSTQLGTALQDPTNGAALQTLNDAWANGLVTQLQNSLNTVYASNPSVAEQIYQSPEMQLQILDYANQFHLSTAGAMTSWLSGQSVTESGGSFQLAAGSQLTSDDIQNFVMGSKYAVNYTAAETTREVALDSTLSSISLGTSITDINAAFNGSLNSTNIVIGSGVQAVVAGSNDVFSMGDGSGVDAAGSANSFTCGTNTVVSVNGTESASCSSGNLALAGDGITGSLSLNSTVSVSGSNNNFSLGNGSNINIASVGSNSVTCGQESVVMTGNSSTACNNGNFEISDSSANAAIGVSGSGAAVTANAADITLDSNASATVSGSNNNVDAGAGSQATISGSGNDITGDTNASVNLTSGSSWDVVTMMKNGEVILASADDDITVHASNSYVSMGVEDRVAIDGSTTNVTGGIDNTVTTQGSGENVTLGTGSTLAMTGTNDEANLSNGTVWLGANTTPGASPAGDCAGRRRAGNRSADSQPRYRLCSSGAGRRNQAGCLSVYPLRHHRRQGHVDFAGRGQGRQVGVGLSGTDTTGRTFDCGGWQKYSAGTGDVEFGGDQGRAAADY</sequence>
<dbReference type="Proteomes" id="UP001159100">
    <property type="component" value="Unassembled WGS sequence"/>
</dbReference>
<comment type="caution">
    <text evidence="2">The sequence shown here is derived from an EMBL/GenBank/DDBJ whole genome shotgun (WGS) entry which is preliminary data.</text>
</comment>
<name>A0ABT6QII8_9PSED</name>
<evidence type="ECO:0000256" key="1">
    <source>
        <dbReference type="SAM" id="MobiDB-lite"/>
    </source>
</evidence>
<protein>
    <submittedName>
        <fullName evidence="2">Uncharacterized protein</fullName>
    </submittedName>
</protein>
<dbReference type="EMBL" id="JARBWL010000001">
    <property type="protein sequence ID" value="MDI2590610.1"/>
    <property type="molecule type" value="Genomic_DNA"/>
</dbReference>